<dbReference type="RefSeq" id="WP_275685191.1">
    <property type="nucleotide sequence ID" value="NZ_JAJLJH010000012.1"/>
</dbReference>
<sequence length="101" mass="11856">MFFVVVGVILVVCNLMGWGPMANWNWAILDDHGNWGDLWKFVLPFALAVAWWVWSDATGWTKRKAMIRDDQRKQDRRDRNIDAMGLGHLHKHRNGKTRPKQ</sequence>
<dbReference type="EMBL" id="JAJLJH010000012">
    <property type="protein sequence ID" value="MCK9689145.1"/>
    <property type="molecule type" value="Genomic_DNA"/>
</dbReference>
<keyword evidence="2" id="KW-1133">Transmembrane helix</keyword>
<protein>
    <submittedName>
        <fullName evidence="3">TIGR04438 family Trp-rich protein</fullName>
    </submittedName>
</protein>
<dbReference type="NCBIfam" id="TIGR04438">
    <property type="entry name" value="small_Trp_rich"/>
    <property type="match status" value="1"/>
</dbReference>
<keyword evidence="2" id="KW-0472">Membrane</keyword>
<gene>
    <name evidence="3" type="ORF">LPC04_25800</name>
</gene>
<evidence type="ECO:0000313" key="4">
    <source>
        <dbReference type="Proteomes" id="UP001139353"/>
    </source>
</evidence>
<keyword evidence="4" id="KW-1185">Reference proteome</keyword>
<comment type="caution">
    <text evidence="3">The sequence shown here is derived from an EMBL/GenBank/DDBJ whole genome shotgun (WGS) entry which is preliminary data.</text>
</comment>
<name>A0A9X1YP74_9BURK</name>
<feature type="region of interest" description="Disordered" evidence="1">
    <location>
        <begin position="68"/>
        <end position="101"/>
    </location>
</feature>
<accession>A0A9X1YP74</accession>
<dbReference type="InterPro" id="IPR031044">
    <property type="entry name" value="Small_Trp_rich"/>
</dbReference>
<organism evidence="3 4">
    <name type="scientific">Scleromatobacter humisilvae</name>
    <dbReference type="NCBI Taxonomy" id="2897159"/>
    <lineage>
        <taxon>Bacteria</taxon>
        <taxon>Pseudomonadati</taxon>
        <taxon>Pseudomonadota</taxon>
        <taxon>Betaproteobacteria</taxon>
        <taxon>Burkholderiales</taxon>
        <taxon>Sphaerotilaceae</taxon>
        <taxon>Scleromatobacter</taxon>
    </lineage>
</organism>
<keyword evidence="2" id="KW-0812">Transmembrane</keyword>
<feature type="transmembrane region" description="Helical" evidence="2">
    <location>
        <begin position="38"/>
        <end position="54"/>
    </location>
</feature>
<evidence type="ECO:0000256" key="1">
    <source>
        <dbReference type="SAM" id="MobiDB-lite"/>
    </source>
</evidence>
<proteinExistence type="predicted"/>
<evidence type="ECO:0000256" key="2">
    <source>
        <dbReference type="SAM" id="Phobius"/>
    </source>
</evidence>
<dbReference type="AlphaFoldDB" id="A0A9X1YP74"/>
<dbReference type="Proteomes" id="UP001139353">
    <property type="component" value="Unassembled WGS sequence"/>
</dbReference>
<feature type="compositionally biased region" description="Basic residues" evidence="1">
    <location>
        <begin position="88"/>
        <end position="101"/>
    </location>
</feature>
<feature type="compositionally biased region" description="Basic and acidic residues" evidence="1">
    <location>
        <begin position="68"/>
        <end position="81"/>
    </location>
</feature>
<evidence type="ECO:0000313" key="3">
    <source>
        <dbReference type="EMBL" id="MCK9689145.1"/>
    </source>
</evidence>
<reference evidence="3" key="1">
    <citation type="submission" date="2021-11" db="EMBL/GenBank/DDBJ databases">
        <title>BS-T2-15 a new species belonging to the Comamonadaceae family isolated from the soil of a French oak forest.</title>
        <authorList>
            <person name="Mieszkin S."/>
            <person name="Alain K."/>
        </authorList>
    </citation>
    <scope>NUCLEOTIDE SEQUENCE</scope>
    <source>
        <strain evidence="3">BS-T2-15</strain>
    </source>
</reference>